<keyword evidence="2" id="KW-1185">Reference proteome</keyword>
<reference evidence="1" key="1">
    <citation type="submission" date="2021-06" db="EMBL/GenBank/DDBJ databases">
        <authorList>
            <person name="Kallberg Y."/>
            <person name="Tangrot J."/>
            <person name="Rosling A."/>
        </authorList>
    </citation>
    <scope>NUCLEOTIDE SEQUENCE</scope>
    <source>
        <strain evidence="1">CL356</strain>
    </source>
</reference>
<protein>
    <submittedName>
        <fullName evidence="1">7224_t:CDS:1</fullName>
    </submittedName>
</protein>
<dbReference type="Proteomes" id="UP000789525">
    <property type="component" value="Unassembled WGS sequence"/>
</dbReference>
<evidence type="ECO:0000313" key="2">
    <source>
        <dbReference type="Proteomes" id="UP000789525"/>
    </source>
</evidence>
<gene>
    <name evidence="1" type="ORF">ACOLOM_LOCUS9396</name>
</gene>
<organism evidence="1 2">
    <name type="scientific">Acaulospora colombiana</name>
    <dbReference type="NCBI Taxonomy" id="27376"/>
    <lineage>
        <taxon>Eukaryota</taxon>
        <taxon>Fungi</taxon>
        <taxon>Fungi incertae sedis</taxon>
        <taxon>Mucoromycota</taxon>
        <taxon>Glomeromycotina</taxon>
        <taxon>Glomeromycetes</taxon>
        <taxon>Diversisporales</taxon>
        <taxon>Acaulosporaceae</taxon>
        <taxon>Acaulospora</taxon>
    </lineage>
</organism>
<evidence type="ECO:0000313" key="1">
    <source>
        <dbReference type="EMBL" id="CAG8682329.1"/>
    </source>
</evidence>
<feature type="non-terminal residue" evidence="1">
    <location>
        <position position="1"/>
    </location>
</feature>
<proteinExistence type="predicted"/>
<dbReference type="EMBL" id="CAJVPT010027133">
    <property type="protein sequence ID" value="CAG8682329.1"/>
    <property type="molecule type" value="Genomic_DNA"/>
</dbReference>
<name>A0ACA9NZT7_9GLOM</name>
<accession>A0ACA9NZT7</accession>
<feature type="non-terminal residue" evidence="1">
    <location>
        <position position="269"/>
    </location>
</feature>
<sequence length="269" mass="30061">MPKTRFSEARSRLQQNQEETIASTSAVPDEPTIDSAVLPDKSATSSNEKPPSRSGKKSKRKRLLSWEREDRPPRPSNAFISFKSSLRDGPQKQEYAYRLNKGENIGVVAQQLWLALPPEEKDKWYAAAKKAKAEHALKYPDYKFKPRRRNSKKYSPSNKSNANEDEEGSVAPSGESGTSHSAHSEDGDFDSPGVARFVEVYVGGSKDLDTLYKYGWKVSTPLCSAVTLSTITQWALVRDFDALPIDVTDEGLNEDNNPLLHQTEEADRV</sequence>
<comment type="caution">
    <text evidence="1">The sequence shown here is derived from an EMBL/GenBank/DDBJ whole genome shotgun (WGS) entry which is preliminary data.</text>
</comment>